<evidence type="ECO:0000256" key="13">
    <source>
        <dbReference type="RuleBase" id="RU000488"/>
    </source>
</evidence>
<evidence type="ECO:0000256" key="7">
    <source>
        <dbReference type="ARBA" id="ARBA00022792"/>
    </source>
</evidence>
<dbReference type="Pfam" id="PF13499">
    <property type="entry name" value="EF-hand_7"/>
    <property type="match status" value="1"/>
</dbReference>
<dbReference type="CDD" id="cd00051">
    <property type="entry name" value="EFh"/>
    <property type="match status" value="1"/>
</dbReference>
<gene>
    <name evidence="18" type="primary">SAL1</name>
    <name evidence="17" type="ORF">BRETT_003204</name>
    <name evidence="18" type="ORF">DEBR0S1_28920G</name>
    <name evidence="16" type="ORF">HII12_000407</name>
</gene>
<dbReference type="PROSITE" id="PS50222">
    <property type="entry name" value="EF_HAND_2"/>
    <property type="match status" value="3"/>
</dbReference>
<dbReference type="EMBL" id="CP063137">
    <property type="protein sequence ID" value="QOU23014.1"/>
    <property type="molecule type" value="Genomic_DNA"/>
</dbReference>
<keyword evidence="6" id="KW-0677">Repeat</keyword>
<reference evidence="17" key="4">
    <citation type="journal article" name="BMC Genomics">
        <title>New genome assemblies reveal patterns of domestication and adaptation across Brettanomyces (Dekkera) species.</title>
        <authorList>
            <person name="Roach M.J."/>
            <person name="Borneman A.R."/>
        </authorList>
    </citation>
    <scope>NUCLEOTIDE SEQUENCE</scope>
    <source>
        <strain evidence="17">UCD 2041</strain>
    </source>
</reference>
<comment type="subcellular location">
    <subcellularLocation>
        <location evidence="1">Mitochondrion inner membrane</location>
        <topology evidence="1">Multi-pass membrane protein</topology>
    </subcellularLocation>
</comment>
<keyword evidence="10" id="KW-0496">Mitochondrion</keyword>
<evidence type="ECO:0000313" key="16">
    <source>
        <dbReference type="EMBL" id="KAF6015845.1"/>
    </source>
</evidence>
<evidence type="ECO:0000256" key="12">
    <source>
        <dbReference type="PROSITE-ProRule" id="PRU00282"/>
    </source>
</evidence>
<feature type="transmembrane region" description="Helical" evidence="14">
    <location>
        <begin position="384"/>
        <end position="402"/>
    </location>
</feature>
<sequence length="524" mass="58873">MSNHNKPDEGRLQKLFRHRRLFEQIDSKHKGKVTLQDFEKAMERTDHPLKDSTYAMSQIYKAFLNTPDSSADSQAVPARTGVDYIDFAQFNNYLMTAEDQIEKGFRMVDTNNDGKISKKDFENYLRKIGDAPTPKEVDVFFNSIDTEGRGFIEFDTFRDGLLLMPRMDGSRIRTAFHFFTDDLDNISSDGDFTVGNDIMKNVGYFFAGGLSGVVSRTATAPLDRVKVFLIARTDLNSTLLTTKSKIQKLAEKKEHHKVPPKKIQSPLVRAARTIYRQGGIKAFYTGNGLNVFKVFPESAMKFGTFEAAKRLMCQVEGVDDEKKLSRAATYISGGLGGVCAQITVYPIDTLKYRIQCASLDSTVTGTRLLLQTAKDMYNEGGVRLFYRGLLVGLGGMFPYAALDLGTFTSLKRWYIKRYAAREGVSVDDVDVPNYLVLTMGATSGTFGATMVYPVNLLRTRLQAQGTYAHPYHYKGFFDVARQTFQREGFQGLYKGLLPNLAKVAPAVSISYLMYENLKKLFGLQ</sequence>
<keyword evidence="3 13" id="KW-0813">Transport</keyword>
<proteinExistence type="inferred from homology"/>
<feature type="repeat" description="Solcar" evidence="12">
    <location>
        <begin position="199"/>
        <end position="311"/>
    </location>
</feature>
<dbReference type="GO" id="GO:0005509">
    <property type="term" value="F:calcium ion binding"/>
    <property type="evidence" value="ECO:0007669"/>
    <property type="project" value="InterPro"/>
</dbReference>
<evidence type="ECO:0000256" key="3">
    <source>
        <dbReference type="ARBA" id="ARBA00022448"/>
    </source>
</evidence>
<evidence type="ECO:0000313" key="18">
    <source>
        <dbReference type="EMBL" id="VUG16918.1"/>
    </source>
</evidence>
<evidence type="ECO:0000313" key="20">
    <source>
        <dbReference type="Proteomes" id="UP000568158"/>
    </source>
</evidence>
<dbReference type="PROSITE" id="PS00018">
    <property type="entry name" value="EF_HAND_1"/>
    <property type="match status" value="1"/>
</dbReference>
<dbReference type="AlphaFoldDB" id="A0A7D9CVR5"/>
<dbReference type="GO" id="GO:0005743">
    <property type="term" value="C:mitochondrial inner membrane"/>
    <property type="evidence" value="ECO:0007669"/>
    <property type="project" value="UniProtKB-SubCell"/>
</dbReference>
<evidence type="ECO:0000256" key="11">
    <source>
        <dbReference type="ARBA" id="ARBA00023136"/>
    </source>
</evidence>
<dbReference type="PANTHER" id="PTHR24089">
    <property type="entry name" value="SOLUTE CARRIER FAMILY 25"/>
    <property type="match status" value="1"/>
</dbReference>
<dbReference type="InterPro" id="IPR011992">
    <property type="entry name" value="EF-hand-dom_pair"/>
</dbReference>
<evidence type="ECO:0000256" key="8">
    <source>
        <dbReference type="ARBA" id="ARBA00022837"/>
    </source>
</evidence>
<keyword evidence="5" id="KW-0479">Metal-binding</keyword>
<evidence type="ECO:0000256" key="5">
    <source>
        <dbReference type="ARBA" id="ARBA00022723"/>
    </source>
</evidence>
<keyword evidence="11 12" id="KW-0472">Membrane</keyword>
<reference evidence="17" key="3">
    <citation type="submission" date="2020-10" db="EMBL/GenBank/DDBJ databases">
        <authorList>
            <person name="Palmer J.M."/>
        </authorList>
    </citation>
    <scope>NUCLEOTIDE SEQUENCE</scope>
    <source>
        <strain evidence="17">UCD 2041</strain>
    </source>
</reference>
<dbReference type="PROSITE" id="PS50920">
    <property type="entry name" value="SOLCAR"/>
    <property type="match status" value="3"/>
</dbReference>
<feature type="domain" description="EF-hand" evidence="15">
    <location>
        <begin position="132"/>
        <end position="167"/>
    </location>
</feature>
<keyword evidence="4 12" id="KW-0812">Transmembrane</keyword>
<dbReference type="Gene3D" id="1.10.238.10">
    <property type="entry name" value="EF-hand"/>
    <property type="match status" value="1"/>
</dbReference>
<dbReference type="InterPro" id="IPR023395">
    <property type="entry name" value="MCP_dom_sf"/>
</dbReference>
<evidence type="ECO:0000256" key="4">
    <source>
        <dbReference type="ARBA" id="ARBA00022692"/>
    </source>
</evidence>
<dbReference type="EMBL" id="JABCYN010000005">
    <property type="protein sequence ID" value="KAF6015845.1"/>
    <property type="molecule type" value="Genomic_DNA"/>
</dbReference>
<dbReference type="SMART" id="SM00054">
    <property type="entry name" value="EFh"/>
    <property type="match status" value="3"/>
</dbReference>
<dbReference type="InterPro" id="IPR002067">
    <property type="entry name" value="MCP"/>
</dbReference>
<evidence type="ECO:0000313" key="19">
    <source>
        <dbReference type="Proteomes" id="UP000478008"/>
    </source>
</evidence>
<reference evidence="16 20" key="2">
    <citation type="journal article" date="2020" name="Appl. Microbiol. Biotechnol.">
        <title>Targeted gene deletion in Brettanomyces bruxellensis with an expression-free CRISPR-Cas9 system.</title>
        <authorList>
            <person name="Varela C."/>
            <person name="Bartel C."/>
            <person name="Onetto C."/>
            <person name="Borneman A."/>
        </authorList>
    </citation>
    <scope>NUCLEOTIDE SEQUENCE [LARGE SCALE GENOMIC DNA]</scope>
    <source>
        <strain evidence="16 20">AWRI1613</strain>
    </source>
</reference>
<comment type="similarity">
    <text evidence="2 13">Belongs to the mitochondrial carrier (TC 2.A.29) family.</text>
</comment>
<protein>
    <submittedName>
        <fullName evidence="18">DEBR0S1_28920g1_1</fullName>
    </submittedName>
</protein>
<dbReference type="FunFam" id="1.50.40.10:FF:000016">
    <property type="entry name" value="Solute carrier family 25 member 23"/>
    <property type="match status" value="1"/>
</dbReference>
<keyword evidence="9 14" id="KW-1133">Transmembrane helix</keyword>
<name>A0A7D9CVR5_DEKBR</name>
<feature type="repeat" description="Solcar" evidence="12">
    <location>
        <begin position="432"/>
        <end position="520"/>
    </location>
</feature>
<dbReference type="InterPro" id="IPR018247">
    <property type="entry name" value="EF_Hand_1_Ca_BS"/>
</dbReference>
<evidence type="ECO:0000259" key="15">
    <source>
        <dbReference type="PROSITE" id="PS50222"/>
    </source>
</evidence>
<dbReference type="Proteomes" id="UP000568158">
    <property type="component" value="Unassembled WGS sequence"/>
</dbReference>
<feature type="domain" description="EF-hand" evidence="15">
    <location>
        <begin position="13"/>
        <end position="48"/>
    </location>
</feature>
<dbReference type="SUPFAM" id="SSF103506">
    <property type="entry name" value="Mitochondrial carrier"/>
    <property type="match status" value="1"/>
</dbReference>
<evidence type="ECO:0000256" key="9">
    <source>
        <dbReference type="ARBA" id="ARBA00022989"/>
    </source>
</evidence>
<dbReference type="Proteomes" id="UP000663131">
    <property type="component" value="Chromosome 9"/>
</dbReference>
<evidence type="ECO:0000256" key="10">
    <source>
        <dbReference type="ARBA" id="ARBA00023128"/>
    </source>
</evidence>
<dbReference type="Proteomes" id="UP000478008">
    <property type="component" value="Unassembled WGS sequence"/>
</dbReference>
<feature type="repeat" description="Solcar" evidence="12">
    <location>
        <begin position="324"/>
        <end position="413"/>
    </location>
</feature>
<keyword evidence="19" id="KW-1185">Reference proteome</keyword>
<dbReference type="InterPro" id="IPR002048">
    <property type="entry name" value="EF_hand_dom"/>
</dbReference>
<dbReference type="Gene3D" id="1.50.40.10">
    <property type="entry name" value="Mitochondrial carrier domain"/>
    <property type="match status" value="1"/>
</dbReference>
<dbReference type="InterPro" id="IPR018108">
    <property type="entry name" value="MCP_transmembrane"/>
</dbReference>
<dbReference type="Pfam" id="PF00153">
    <property type="entry name" value="Mito_carr"/>
    <property type="match status" value="3"/>
</dbReference>
<dbReference type="PRINTS" id="PR00926">
    <property type="entry name" value="MITOCARRIER"/>
</dbReference>
<feature type="domain" description="EF-hand" evidence="15">
    <location>
        <begin position="96"/>
        <end position="131"/>
    </location>
</feature>
<dbReference type="SUPFAM" id="SSF47473">
    <property type="entry name" value="EF-hand"/>
    <property type="match status" value="1"/>
</dbReference>
<evidence type="ECO:0000256" key="6">
    <source>
        <dbReference type="ARBA" id="ARBA00022737"/>
    </source>
</evidence>
<dbReference type="OrthoDB" id="270584at2759"/>
<dbReference type="GO" id="GO:0055085">
    <property type="term" value="P:transmembrane transport"/>
    <property type="evidence" value="ECO:0007669"/>
    <property type="project" value="InterPro"/>
</dbReference>
<feature type="transmembrane region" description="Helical" evidence="14">
    <location>
        <begin position="434"/>
        <end position="454"/>
    </location>
</feature>
<evidence type="ECO:0000256" key="2">
    <source>
        <dbReference type="ARBA" id="ARBA00006375"/>
    </source>
</evidence>
<keyword evidence="8" id="KW-0106">Calcium</keyword>
<organism evidence="18 19">
    <name type="scientific">Dekkera bruxellensis</name>
    <name type="common">Brettanomyces custersii</name>
    <dbReference type="NCBI Taxonomy" id="5007"/>
    <lineage>
        <taxon>Eukaryota</taxon>
        <taxon>Fungi</taxon>
        <taxon>Dikarya</taxon>
        <taxon>Ascomycota</taxon>
        <taxon>Saccharomycotina</taxon>
        <taxon>Pichiomycetes</taxon>
        <taxon>Pichiales</taxon>
        <taxon>Pichiaceae</taxon>
        <taxon>Brettanomyces</taxon>
    </lineage>
</organism>
<accession>A0A7D9CVR5</accession>
<reference evidence="18 19" key="1">
    <citation type="submission" date="2019-07" db="EMBL/GenBank/DDBJ databases">
        <authorList>
            <person name="Friedrich A."/>
            <person name="Schacherer J."/>
        </authorList>
    </citation>
    <scope>NUCLEOTIDE SEQUENCE [LARGE SCALE GENOMIC DNA]</scope>
</reference>
<evidence type="ECO:0000256" key="1">
    <source>
        <dbReference type="ARBA" id="ARBA00004448"/>
    </source>
</evidence>
<keyword evidence="7" id="KW-0999">Mitochondrion inner membrane</keyword>
<dbReference type="EMBL" id="CABFWN010000001">
    <property type="protein sequence ID" value="VUG16918.1"/>
    <property type="molecule type" value="Genomic_DNA"/>
</dbReference>
<evidence type="ECO:0000313" key="17">
    <source>
        <dbReference type="EMBL" id="QOU23014.1"/>
    </source>
</evidence>
<evidence type="ECO:0000256" key="14">
    <source>
        <dbReference type="SAM" id="Phobius"/>
    </source>
</evidence>